<feature type="domain" description="Coilin tudor" evidence="2">
    <location>
        <begin position="605"/>
        <end position="685"/>
    </location>
</feature>
<dbReference type="Pfam" id="PF23086">
    <property type="entry name" value="Tudor_Coilin"/>
    <property type="match status" value="2"/>
</dbReference>
<keyword evidence="4" id="KW-1185">Reference proteome</keyword>
<feature type="region of interest" description="Disordered" evidence="1">
    <location>
        <begin position="541"/>
        <end position="564"/>
    </location>
</feature>
<proteinExistence type="predicted"/>
<sequence>MKRKTEHHVHGDYEFVTNRIGGGQVTPISEKRIKLNVEIKKENVEIKKENVEISDNFFEENVAGVRQMFTEPVGAKKVPSRSARRKKHKRERMRELAKISQNGNNDESLSQIKISKKIMIIPIKEIKKEYDETSYTSIRDNVEGVKKMSTAPDGAIEVPSRSAIAMRKNVKRWGQEVAKILQNSDTHEYTNGINQSNKDESLTQKKFSQKKIIPNVVIKKENVETHDINIGVNVEGAEQMSAAPDGAKKPDTHEYTNEINQSSKDESITQRKFSQKKIIPNAVIKKENVETHDINIGVNVEGAEQTSTAPDGAKKVPSRSTRRKRAKRRRKQAFAKVSPNICKEMIIPNEEIKKENTETCDKNIRDNVEGVKQTSAALDGAKKVPSRSAKRKQAKRRWRQEVAKISQNPATHDYTNEVDQSDNDESLPRKKICKKNIIPNEIKKKTVETHNKNIGYNVEGAGLMSTALDGVKKVASGSTRRKKAKRIWKQELTKTSRSASCYFKVEISKKNIIPNEEIKRENAETCDKNIRLNIDRVEQTSNAPDGAKKFPSRNARKKKAKRRWRRQLDNISQNLKRSAKESSSMLNVDTRIPLVDLTEFDKFYLPKKGGVIAYRVIQLSSSWTPELSSFRVGRISYYDAENIVLMPVPEYPSVFAKMDPDNSLYNEDESLEIKIKDLADVRSIEPSSSDAVKAVSNGLNLTPQGGEKTVASNLMSNSNDAKVNLYKDPSTDGDKKQIKLPDAALQWNGITKKRKGQKWGLEKFSSFERGDLQKTTNESSSMLTVDTRIPAIDLIEFDLLPLCNSPKIGDVIAYRVLELSSSWTPELSSFRVGKISFYDANNIVLMPVPEYPIVFTIMDPVHSLYKEDGSLEIKFASLVDVRSIEQSNSDAEKAVSNGVNPTPQGGEKNAASNLLPNSNDDKANLYKDPSPVVDNKDGYALAEIDKLVSAKKSELLEVNQEELKKDSGWIKWPYKGNALGPTMALLRSKSII</sequence>
<dbReference type="PANTHER" id="PTHR15197:SF4">
    <property type="entry name" value="COILIN"/>
    <property type="match status" value="1"/>
</dbReference>
<evidence type="ECO:0000259" key="2">
    <source>
        <dbReference type="Pfam" id="PF23086"/>
    </source>
</evidence>
<evidence type="ECO:0000256" key="1">
    <source>
        <dbReference type="SAM" id="MobiDB-lite"/>
    </source>
</evidence>
<evidence type="ECO:0000313" key="4">
    <source>
        <dbReference type="Proteomes" id="UP001229421"/>
    </source>
</evidence>
<dbReference type="AlphaFoldDB" id="A0AAD8NNY3"/>
<dbReference type="EMBL" id="JAUHHV010000008">
    <property type="protein sequence ID" value="KAK1415757.1"/>
    <property type="molecule type" value="Genomic_DNA"/>
</dbReference>
<feature type="compositionally biased region" description="Basic residues" evidence="1">
    <location>
        <begin position="316"/>
        <end position="333"/>
    </location>
</feature>
<feature type="compositionally biased region" description="Basic residues" evidence="1">
    <location>
        <begin position="384"/>
        <end position="398"/>
    </location>
</feature>
<dbReference type="GO" id="GO:0000387">
    <property type="term" value="P:spliceosomal snRNP assembly"/>
    <property type="evidence" value="ECO:0007669"/>
    <property type="project" value="TreeGrafter"/>
</dbReference>
<reference evidence="3" key="1">
    <citation type="journal article" date="2023" name="bioRxiv">
        <title>Improved chromosome-level genome assembly for marigold (Tagetes erecta).</title>
        <authorList>
            <person name="Jiang F."/>
            <person name="Yuan L."/>
            <person name="Wang S."/>
            <person name="Wang H."/>
            <person name="Xu D."/>
            <person name="Wang A."/>
            <person name="Fan W."/>
        </authorList>
    </citation>
    <scope>NUCLEOTIDE SEQUENCE</scope>
    <source>
        <strain evidence="3">WSJ</strain>
        <tissue evidence="3">Leaf</tissue>
    </source>
</reference>
<feature type="region of interest" description="Disordered" evidence="1">
    <location>
        <begin position="889"/>
        <end position="923"/>
    </location>
</feature>
<gene>
    <name evidence="3" type="ORF">QVD17_31543</name>
</gene>
<dbReference type="PANTHER" id="PTHR15197">
    <property type="entry name" value="COILIN P80"/>
    <property type="match status" value="1"/>
</dbReference>
<organism evidence="3 4">
    <name type="scientific">Tagetes erecta</name>
    <name type="common">African marigold</name>
    <dbReference type="NCBI Taxonomy" id="13708"/>
    <lineage>
        <taxon>Eukaryota</taxon>
        <taxon>Viridiplantae</taxon>
        <taxon>Streptophyta</taxon>
        <taxon>Embryophyta</taxon>
        <taxon>Tracheophyta</taxon>
        <taxon>Spermatophyta</taxon>
        <taxon>Magnoliopsida</taxon>
        <taxon>eudicotyledons</taxon>
        <taxon>Gunneridae</taxon>
        <taxon>Pentapetalae</taxon>
        <taxon>asterids</taxon>
        <taxon>campanulids</taxon>
        <taxon>Asterales</taxon>
        <taxon>Asteraceae</taxon>
        <taxon>Asteroideae</taxon>
        <taxon>Heliantheae alliance</taxon>
        <taxon>Tageteae</taxon>
        <taxon>Tagetes</taxon>
    </lineage>
</organism>
<feature type="region of interest" description="Disordered" evidence="1">
    <location>
        <begin position="241"/>
        <end position="271"/>
    </location>
</feature>
<feature type="compositionally biased region" description="Basic and acidic residues" evidence="1">
    <location>
        <begin position="246"/>
        <end position="256"/>
    </location>
</feature>
<dbReference type="InterPro" id="IPR056398">
    <property type="entry name" value="Tudor_Coilin"/>
</dbReference>
<dbReference type="GO" id="GO:0030620">
    <property type="term" value="F:U2 snRNA binding"/>
    <property type="evidence" value="ECO:0007669"/>
    <property type="project" value="TreeGrafter"/>
</dbReference>
<feature type="domain" description="Coilin tudor" evidence="2">
    <location>
        <begin position="795"/>
        <end position="886"/>
    </location>
</feature>
<feature type="compositionally biased region" description="Basic residues" evidence="1">
    <location>
        <begin position="550"/>
        <end position="564"/>
    </location>
</feature>
<feature type="region of interest" description="Disordered" evidence="1">
    <location>
        <begin position="374"/>
        <end position="398"/>
    </location>
</feature>
<evidence type="ECO:0000313" key="3">
    <source>
        <dbReference type="EMBL" id="KAK1415757.1"/>
    </source>
</evidence>
<dbReference type="Proteomes" id="UP001229421">
    <property type="component" value="Unassembled WGS sequence"/>
</dbReference>
<comment type="caution">
    <text evidence="3">The sequence shown here is derived from an EMBL/GenBank/DDBJ whole genome shotgun (WGS) entry which is preliminary data.</text>
</comment>
<accession>A0AAD8NNY3</accession>
<feature type="region of interest" description="Disordered" evidence="1">
    <location>
        <begin position="301"/>
        <end position="334"/>
    </location>
</feature>
<protein>
    <recommendedName>
        <fullName evidence="2">Coilin tudor domain-containing protein</fullName>
    </recommendedName>
</protein>
<name>A0AAD8NNY3_TARER</name>
<dbReference type="GO" id="GO:0015030">
    <property type="term" value="C:Cajal body"/>
    <property type="evidence" value="ECO:0007669"/>
    <property type="project" value="TreeGrafter"/>
</dbReference>
<dbReference type="GO" id="GO:0030619">
    <property type="term" value="F:U1 snRNA binding"/>
    <property type="evidence" value="ECO:0007669"/>
    <property type="project" value="TreeGrafter"/>
</dbReference>
<dbReference type="InterPro" id="IPR024822">
    <property type="entry name" value="Coilin"/>
</dbReference>